<gene>
    <name evidence="1" type="primary">paaA</name>
    <name evidence="1" type="ORF">DSM104329_01946</name>
</gene>
<dbReference type="InterPro" id="IPR052703">
    <property type="entry name" value="Aromatic_CoA_ox/epox"/>
</dbReference>
<dbReference type="InterPro" id="IPR009078">
    <property type="entry name" value="Ferritin-like_SF"/>
</dbReference>
<keyword evidence="2" id="KW-1185">Reference proteome</keyword>
<dbReference type="InterPro" id="IPR012347">
    <property type="entry name" value="Ferritin-like"/>
</dbReference>
<dbReference type="GO" id="GO:0010124">
    <property type="term" value="P:phenylacetate catabolic process"/>
    <property type="evidence" value="ECO:0007669"/>
    <property type="project" value="InterPro"/>
</dbReference>
<accession>A0A9E6XW56</accession>
<dbReference type="GO" id="GO:0005829">
    <property type="term" value="C:cytosol"/>
    <property type="evidence" value="ECO:0007669"/>
    <property type="project" value="TreeGrafter"/>
</dbReference>
<organism evidence="1 2">
    <name type="scientific">Capillimicrobium parvum</name>
    <dbReference type="NCBI Taxonomy" id="2884022"/>
    <lineage>
        <taxon>Bacteria</taxon>
        <taxon>Bacillati</taxon>
        <taxon>Actinomycetota</taxon>
        <taxon>Thermoleophilia</taxon>
        <taxon>Solirubrobacterales</taxon>
        <taxon>Capillimicrobiaceae</taxon>
        <taxon>Capillimicrobium</taxon>
    </lineage>
</organism>
<dbReference type="Pfam" id="PF05138">
    <property type="entry name" value="PaaA_PaaC"/>
    <property type="match status" value="1"/>
</dbReference>
<dbReference type="PANTHER" id="PTHR30458:SF0">
    <property type="entry name" value="1,2-PHENYLACETYL-COA EPOXIDASE, SUBUNIT C"/>
    <property type="match status" value="1"/>
</dbReference>
<dbReference type="InterPro" id="IPR007814">
    <property type="entry name" value="PaaA_PaaC"/>
</dbReference>
<dbReference type="Gene3D" id="1.20.1260.10">
    <property type="match status" value="1"/>
</dbReference>
<evidence type="ECO:0000313" key="1">
    <source>
        <dbReference type="EMBL" id="UGS35553.1"/>
    </source>
</evidence>
<protein>
    <submittedName>
        <fullName evidence="1">1,2-phenylacetyl-CoA epoxidase, subunit A</fullName>
        <ecNumber evidence="1">1.14.13.149</ecNumber>
    </submittedName>
</protein>
<sequence>MTPTALPVEELAQRSEDQVREHLAAGKLVEGLQHMSPEYLRGIRRILTVSADTELVSAPAYLRAAQHAPALNNFGSAVSIVQDELAHAHIGYRLLGDLGVDMSALIYEREPGAFKYPYAFDVPLDSWHELVMANALYDQAGFVLLSDVHRSSTFGPWKRALAKVDKEETFHLRHGRTWVKKLCADPVEKARVQAAADWMFILTLEWFGLPDARKKHGIQLEYGFKGMSNDELRQAWMAEVVPFMDEVGIDVPAHWDEAQQRWAIDCPFPARFDEEAKRWLLDEGPITWEEVQERWKGRGPMNQSYVSRLQKGYRSRLAVMN</sequence>
<keyword evidence="1" id="KW-0560">Oxidoreductase</keyword>
<proteinExistence type="predicted"/>
<name>A0A9E6XW56_9ACTN</name>
<dbReference type="KEGG" id="sbae:DSM104329_01946"/>
<dbReference type="EC" id="1.14.13.149" evidence="1"/>
<dbReference type="EMBL" id="CP087164">
    <property type="protein sequence ID" value="UGS35553.1"/>
    <property type="molecule type" value="Genomic_DNA"/>
</dbReference>
<dbReference type="AlphaFoldDB" id="A0A9E6XW56"/>
<dbReference type="Proteomes" id="UP001162834">
    <property type="component" value="Chromosome"/>
</dbReference>
<dbReference type="PANTHER" id="PTHR30458">
    <property type="entry name" value="PHENYLACETIC ACID DEGRADATION PROTEIN PAA"/>
    <property type="match status" value="1"/>
</dbReference>
<dbReference type="RefSeq" id="WP_259315236.1">
    <property type="nucleotide sequence ID" value="NZ_CP087164.1"/>
</dbReference>
<dbReference type="SUPFAM" id="SSF47240">
    <property type="entry name" value="Ferritin-like"/>
    <property type="match status" value="1"/>
</dbReference>
<evidence type="ECO:0000313" key="2">
    <source>
        <dbReference type="Proteomes" id="UP001162834"/>
    </source>
</evidence>
<dbReference type="GO" id="GO:0097266">
    <property type="term" value="F:phenylacetyl-CoA 1,2-epoxidase activity"/>
    <property type="evidence" value="ECO:0007669"/>
    <property type="project" value="UniProtKB-EC"/>
</dbReference>
<reference evidence="1" key="1">
    <citation type="journal article" date="2022" name="Int. J. Syst. Evol. Microbiol.">
        <title>Pseudomonas aegrilactucae sp. nov. and Pseudomonas morbosilactucae sp. nov., pathogens causing bacterial rot of lettuce in Japan.</title>
        <authorList>
            <person name="Sawada H."/>
            <person name="Fujikawa T."/>
            <person name="Satou M."/>
        </authorList>
    </citation>
    <scope>NUCLEOTIDE SEQUENCE</scope>
    <source>
        <strain evidence="1">0166_1</strain>
    </source>
</reference>